<evidence type="ECO:0000313" key="2">
    <source>
        <dbReference type="EMBL" id="KFB02386.1"/>
    </source>
</evidence>
<dbReference type="STRING" id="1197477.IA57_01775"/>
<keyword evidence="1" id="KW-0812">Transmembrane</keyword>
<sequence length="96" mass="10682">MVIHKKRVVTILLVITVLLLIPLIAMIFTNSVNWSMFDFAIAGIMLLAAGFTFEVIIEHVNKKRIRNILIVLLIVCFLLIWAELAVGVFGSPFAGS</sequence>
<keyword evidence="1" id="KW-1133">Transmembrane helix</keyword>
<reference evidence="3" key="2">
    <citation type="submission" date="2014-07" db="EMBL/GenBank/DDBJ databases">
        <title>Genome sequence of Mangrovimonas yunxiaonensis.</title>
        <authorList>
            <person name="Li Y."/>
            <person name="Zheng T."/>
        </authorList>
    </citation>
    <scope>NUCLEOTIDE SEQUENCE [LARGE SCALE GENOMIC DNA]</scope>
    <source>
        <strain evidence="3">LY01</strain>
    </source>
</reference>
<proteinExistence type="predicted"/>
<dbReference type="OrthoDB" id="9813621at2"/>
<protein>
    <submittedName>
        <fullName evidence="2">Membrane protein</fullName>
    </submittedName>
</protein>
<accession>A0A084TNV0</accession>
<feature type="transmembrane region" description="Helical" evidence="1">
    <location>
        <begin position="7"/>
        <end position="28"/>
    </location>
</feature>
<dbReference type="RefSeq" id="WP_036118437.1">
    <property type="nucleotide sequence ID" value="NZ_BMET01000002.1"/>
</dbReference>
<feature type="transmembrane region" description="Helical" evidence="1">
    <location>
        <begin position="34"/>
        <end position="56"/>
    </location>
</feature>
<reference evidence="2 3" key="1">
    <citation type="journal article" date="2014" name="Genome Announc.">
        <title>Draft Genome Sequence of the Algicidal Bacterium Mangrovimonas yunxiaonensis Strain LY01.</title>
        <authorList>
            <person name="Li Y."/>
            <person name="Zhu H."/>
            <person name="Li C."/>
            <person name="Zhang H."/>
            <person name="Chen Z."/>
            <person name="Zheng W."/>
            <person name="Xu H."/>
            <person name="Zheng T."/>
        </authorList>
    </citation>
    <scope>NUCLEOTIDE SEQUENCE [LARGE SCALE GENOMIC DNA]</scope>
    <source>
        <strain evidence="2 3">LY01</strain>
    </source>
</reference>
<dbReference type="EMBL" id="JPFK01000002">
    <property type="protein sequence ID" value="KFB02386.1"/>
    <property type="molecule type" value="Genomic_DNA"/>
</dbReference>
<evidence type="ECO:0000313" key="3">
    <source>
        <dbReference type="Proteomes" id="UP000028521"/>
    </source>
</evidence>
<keyword evidence="3" id="KW-1185">Reference proteome</keyword>
<dbReference type="AlphaFoldDB" id="A0A084TNV0"/>
<dbReference type="eggNOG" id="ENOG5032YSV">
    <property type="taxonomic scope" value="Bacteria"/>
</dbReference>
<name>A0A084TNV0_9FLAO</name>
<feature type="transmembrane region" description="Helical" evidence="1">
    <location>
        <begin position="68"/>
        <end position="90"/>
    </location>
</feature>
<evidence type="ECO:0000256" key="1">
    <source>
        <dbReference type="SAM" id="Phobius"/>
    </source>
</evidence>
<keyword evidence="1" id="KW-0472">Membrane</keyword>
<organism evidence="2 3">
    <name type="scientific">Mangrovimonas yunxiaonensis</name>
    <dbReference type="NCBI Taxonomy" id="1197477"/>
    <lineage>
        <taxon>Bacteria</taxon>
        <taxon>Pseudomonadati</taxon>
        <taxon>Bacteroidota</taxon>
        <taxon>Flavobacteriia</taxon>
        <taxon>Flavobacteriales</taxon>
        <taxon>Flavobacteriaceae</taxon>
        <taxon>Mangrovimonas</taxon>
    </lineage>
</organism>
<dbReference type="Proteomes" id="UP000028521">
    <property type="component" value="Unassembled WGS sequence"/>
</dbReference>
<gene>
    <name evidence="2" type="ORF">IA57_01775</name>
</gene>
<comment type="caution">
    <text evidence="2">The sequence shown here is derived from an EMBL/GenBank/DDBJ whole genome shotgun (WGS) entry which is preliminary data.</text>
</comment>